<dbReference type="EMBL" id="GBRH01260975">
    <property type="protein sequence ID" value="JAD36920.1"/>
    <property type="molecule type" value="Transcribed_RNA"/>
</dbReference>
<organism evidence="1">
    <name type="scientific">Arundo donax</name>
    <name type="common">Giant reed</name>
    <name type="synonym">Donax arundinaceus</name>
    <dbReference type="NCBI Taxonomy" id="35708"/>
    <lineage>
        <taxon>Eukaryota</taxon>
        <taxon>Viridiplantae</taxon>
        <taxon>Streptophyta</taxon>
        <taxon>Embryophyta</taxon>
        <taxon>Tracheophyta</taxon>
        <taxon>Spermatophyta</taxon>
        <taxon>Magnoliopsida</taxon>
        <taxon>Liliopsida</taxon>
        <taxon>Poales</taxon>
        <taxon>Poaceae</taxon>
        <taxon>PACMAD clade</taxon>
        <taxon>Arundinoideae</taxon>
        <taxon>Arundineae</taxon>
        <taxon>Arundo</taxon>
    </lineage>
</organism>
<sequence>MDNAIPFLTDMPQKQITSEPNILHKFGTEVQFRSSAIPVHKF</sequence>
<name>A0A0A8ZJJ7_ARUDO</name>
<protein>
    <submittedName>
        <fullName evidence="1">Uncharacterized protein</fullName>
    </submittedName>
</protein>
<evidence type="ECO:0000313" key="1">
    <source>
        <dbReference type="EMBL" id="JAD36920.1"/>
    </source>
</evidence>
<dbReference type="AlphaFoldDB" id="A0A0A8ZJJ7"/>
<reference evidence="1" key="1">
    <citation type="submission" date="2014-09" db="EMBL/GenBank/DDBJ databases">
        <authorList>
            <person name="Magalhaes I.L.F."/>
            <person name="Oliveira U."/>
            <person name="Santos F.R."/>
            <person name="Vidigal T.H.D.A."/>
            <person name="Brescovit A.D."/>
            <person name="Santos A.J."/>
        </authorList>
    </citation>
    <scope>NUCLEOTIDE SEQUENCE</scope>
    <source>
        <tissue evidence="1">Shoot tissue taken approximately 20 cm above the soil surface</tissue>
    </source>
</reference>
<reference evidence="1" key="2">
    <citation type="journal article" date="2015" name="Data Brief">
        <title>Shoot transcriptome of the giant reed, Arundo donax.</title>
        <authorList>
            <person name="Barrero R.A."/>
            <person name="Guerrero F.D."/>
            <person name="Moolhuijzen P."/>
            <person name="Goolsby J.A."/>
            <person name="Tidwell J."/>
            <person name="Bellgard S.E."/>
            <person name="Bellgard M.I."/>
        </authorList>
    </citation>
    <scope>NUCLEOTIDE SEQUENCE</scope>
    <source>
        <tissue evidence="1">Shoot tissue taken approximately 20 cm above the soil surface</tissue>
    </source>
</reference>
<accession>A0A0A8ZJJ7</accession>
<proteinExistence type="predicted"/>